<evidence type="ECO:0000313" key="2">
    <source>
        <dbReference type="EMBL" id="GGW23932.1"/>
    </source>
</evidence>
<dbReference type="Proteomes" id="UP000628984">
    <property type="component" value="Unassembled WGS sequence"/>
</dbReference>
<evidence type="ECO:0000313" key="3">
    <source>
        <dbReference type="Proteomes" id="UP000628984"/>
    </source>
</evidence>
<keyword evidence="1" id="KW-1133">Transmembrane helix</keyword>
<keyword evidence="1" id="KW-0812">Transmembrane</keyword>
<keyword evidence="1" id="KW-0472">Membrane</keyword>
<evidence type="ECO:0000256" key="1">
    <source>
        <dbReference type="SAM" id="Phobius"/>
    </source>
</evidence>
<sequence>MDTQSSGGLIGWMQAFFGAGATTIIAAGLGRLVYHSGEVRAGRRPAIGLHLIWEVPTAVVMALVAESLAAYLNLPPQVTTGVVAVLAYLGPRGARDVIERATGKTKT</sequence>
<proteinExistence type="predicted"/>
<dbReference type="RefSeq" id="WP_189632600.1">
    <property type="nucleotide sequence ID" value="NZ_BMYQ01000001.1"/>
</dbReference>
<feature type="transmembrane region" description="Helical" evidence="1">
    <location>
        <begin position="46"/>
        <end position="65"/>
    </location>
</feature>
<comment type="caution">
    <text evidence="2">The sequence shown here is derived from an EMBL/GenBank/DDBJ whole genome shotgun (WGS) entry which is preliminary data.</text>
</comment>
<dbReference type="InterPro" id="IPR032126">
    <property type="entry name" value="LydA_holin"/>
</dbReference>
<dbReference type="EMBL" id="BMYQ01000001">
    <property type="protein sequence ID" value="GGW23932.1"/>
    <property type="molecule type" value="Genomic_DNA"/>
</dbReference>
<organism evidence="2 3">
    <name type="scientific">Gemmobacter lanyuensis</name>
    <dbReference type="NCBI Taxonomy" id="1054497"/>
    <lineage>
        <taxon>Bacteria</taxon>
        <taxon>Pseudomonadati</taxon>
        <taxon>Pseudomonadota</taxon>
        <taxon>Alphaproteobacteria</taxon>
        <taxon>Rhodobacterales</taxon>
        <taxon>Paracoccaceae</taxon>
        <taxon>Gemmobacter</taxon>
    </lineage>
</organism>
<gene>
    <name evidence="2" type="ORF">GCM10011452_09110</name>
</gene>
<dbReference type="Pfam" id="PF16083">
    <property type="entry name" value="Phage_holin_3_3"/>
    <property type="match status" value="1"/>
</dbReference>
<keyword evidence="3" id="KW-1185">Reference proteome</keyword>
<accession>A0A918IN92</accession>
<protein>
    <recommendedName>
        <fullName evidence="4">LydA holin phage, holin superfamily III</fullName>
    </recommendedName>
</protein>
<reference evidence="2" key="2">
    <citation type="submission" date="2020-09" db="EMBL/GenBank/DDBJ databases">
        <authorList>
            <person name="Sun Q."/>
            <person name="Kim S."/>
        </authorList>
    </citation>
    <scope>NUCLEOTIDE SEQUENCE</scope>
    <source>
        <strain evidence="2">KCTC 23714</strain>
    </source>
</reference>
<name>A0A918IN92_9RHOB</name>
<evidence type="ECO:0008006" key="4">
    <source>
        <dbReference type="Google" id="ProtNLM"/>
    </source>
</evidence>
<feature type="transmembrane region" description="Helical" evidence="1">
    <location>
        <begin position="12"/>
        <end position="34"/>
    </location>
</feature>
<dbReference type="AlphaFoldDB" id="A0A918IN92"/>
<feature type="transmembrane region" description="Helical" evidence="1">
    <location>
        <begin position="71"/>
        <end position="90"/>
    </location>
</feature>
<reference evidence="2" key="1">
    <citation type="journal article" date="2014" name="Int. J. Syst. Evol. Microbiol.">
        <title>Complete genome sequence of Corynebacterium casei LMG S-19264T (=DSM 44701T), isolated from a smear-ripened cheese.</title>
        <authorList>
            <consortium name="US DOE Joint Genome Institute (JGI-PGF)"/>
            <person name="Walter F."/>
            <person name="Albersmeier A."/>
            <person name="Kalinowski J."/>
            <person name="Ruckert C."/>
        </authorList>
    </citation>
    <scope>NUCLEOTIDE SEQUENCE</scope>
    <source>
        <strain evidence="2">KCTC 23714</strain>
    </source>
</reference>